<keyword evidence="2" id="KW-1185">Reference proteome</keyword>
<comment type="caution">
    <text evidence="1">The sequence shown here is derived from an EMBL/GenBank/DDBJ whole genome shotgun (WGS) entry which is preliminary data.</text>
</comment>
<sequence>MQKIFTMTNGVDSRLAVMPFAGPTSEAVHLK</sequence>
<proteinExistence type="predicted"/>
<dbReference type="Proteomes" id="UP001257739">
    <property type="component" value="Unassembled WGS sequence"/>
</dbReference>
<accession>A0ABU1UQX3</accession>
<evidence type="ECO:0000313" key="2">
    <source>
        <dbReference type="Proteomes" id="UP001257739"/>
    </source>
</evidence>
<protein>
    <submittedName>
        <fullName evidence="1">Uncharacterized protein</fullName>
    </submittedName>
</protein>
<reference evidence="1 2" key="1">
    <citation type="submission" date="2023-07" db="EMBL/GenBank/DDBJ databases">
        <title>Sorghum-associated microbial communities from plants grown in Nebraska, USA.</title>
        <authorList>
            <person name="Schachtman D."/>
        </authorList>
    </citation>
    <scope>NUCLEOTIDE SEQUENCE [LARGE SCALE GENOMIC DNA]</scope>
    <source>
        <strain evidence="1 2">BE248</strain>
    </source>
</reference>
<evidence type="ECO:0000313" key="1">
    <source>
        <dbReference type="EMBL" id="MDR7087538.1"/>
    </source>
</evidence>
<organism evidence="1 2">
    <name type="scientific">Aeromicrobium panaciterrae</name>
    <dbReference type="NCBI Taxonomy" id="363861"/>
    <lineage>
        <taxon>Bacteria</taxon>
        <taxon>Bacillati</taxon>
        <taxon>Actinomycetota</taxon>
        <taxon>Actinomycetes</taxon>
        <taxon>Propionibacteriales</taxon>
        <taxon>Nocardioidaceae</taxon>
        <taxon>Aeromicrobium</taxon>
    </lineage>
</organism>
<name>A0ABU1UQX3_9ACTN</name>
<gene>
    <name evidence="1" type="ORF">J2X11_002377</name>
</gene>
<dbReference type="EMBL" id="JAVDWH010000001">
    <property type="protein sequence ID" value="MDR7087538.1"/>
    <property type="molecule type" value="Genomic_DNA"/>
</dbReference>